<feature type="compositionally biased region" description="Low complexity" evidence="1">
    <location>
        <begin position="152"/>
        <end position="167"/>
    </location>
</feature>
<gene>
    <name evidence="3" type="ORF">K435DRAFT_806853</name>
</gene>
<evidence type="ECO:0000256" key="2">
    <source>
        <dbReference type="SAM" id="Phobius"/>
    </source>
</evidence>
<evidence type="ECO:0000313" key="3">
    <source>
        <dbReference type="EMBL" id="THU84253.1"/>
    </source>
</evidence>
<feature type="compositionally biased region" description="Polar residues" evidence="1">
    <location>
        <begin position="95"/>
        <end position="115"/>
    </location>
</feature>
<dbReference type="AlphaFoldDB" id="A0A4S8L773"/>
<keyword evidence="4" id="KW-1185">Reference proteome</keyword>
<reference evidence="3 4" key="1">
    <citation type="journal article" date="2019" name="Nat. Ecol. Evol.">
        <title>Megaphylogeny resolves global patterns of mushroom evolution.</title>
        <authorList>
            <person name="Varga T."/>
            <person name="Krizsan K."/>
            <person name="Foldi C."/>
            <person name="Dima B."/>
            <person name="Sanchez-Garcia M."/>
            <person name="Sanchez-Ramirez S."/>
            <person name="Szollosi G.J."/>
            <person name="Szarkandi J.G."/>
            <person name="Papp V."/>
            <person name="Albert L."/>
            <person name="Andreopoulos W."/>
            <person name="Angelini C."/>
            <person name="Antonin V."/>
            <person name="Barry K.W."/>
            <person name="Bougher N.L."/>
            <person name="Buchanan P."/>
            <person name="Buyck B."/>
            <person name="Bense V."/>
            <person name="Catcheside P."/>
            <person name="Chovatia M."/>
            <person name="Cooper J."/>
            <person name="Damon W."/>
            <person name="Desjardin D."/>
            <person name="Finy P."/>
            <person name="Geml J."/>
            <person name="Haridas S."/>
            <person name="Hughes K."/>
            <person name="Justo A."/>
            <person name="Karasinski D."/>
            <person name="Kautmanova I."/>
            <person name="Kiss B."/>
            <person name="Kocsube S."/>
            <person name="Kotiranta H."/>
            <person name="LaButti K.M."/>
            <person name="Lechner B.E."/>
            <person name="Liimatainen K."/>
            <person name="Lipzen A."/>
            <person name="Lukacs Z."/>
            <person name="Mihaltcheva S."/>
            <person name="Morgado L.N."/>
            <person name="Niskanen T."/>
            <person name="Noordeloos M.E."/>
            <person name="Ohm R.A."/>
            <person name="Ortiz-Santana B."/>
            <person name="Ovrebo C."/>
            <person name="Racz N."/>
            <person name="Riley R."/>
            <person name="Savchenko A."/>
            <person name="Shiryaev A."/>
            <person name="Soop K."/>
            <person name="Spirin V."/>
            <person name="Szebenyi C."/>
            <person name="Tomsovsky M."/>
            <person name="Tulloss R.E."/>
            <person name="Uehling J."/>
            <person name="Grigoriev I.V."/>
            <person name="Vagvolgyi C."/>
            <person name="Papp T."/>
            <person name="Martin F.M."/>
            <person name="Miettinen O."/>
            <person name="Hibbett D.S."/>
            <person name="Nagy L.G."/>
        </authorList>
    </citation>
    <scope>NUCLEOTIDE SEQUENCE [LARGE SCALE GENOMIC DNA]</scope>
    <source>
        <strain evidence="3 4">CBS 962.96</strain>
    </source>
</reference>
<keyword evidence="2" id="KW-1133">Transmembrane helix</keyword>
<accession>A0A4S8L773</accession>
<feature type="compositionally biased region" description="Low complexity" evidence="1">
    <location>
        <begin position="116"/>
        <end position="135"/>
    </location>
</feature>
<keyword evidence="2" id="KW-0812">Transmembrane</keyword>
<feature type="region of interest" description="Disordered" evidence="1">
    <location>
        <begin position="89"/>
        <end position="177"/>
    </location>
</feature>
<keyword evidence="2" id="KW-0472">Membrane</keyword>
<dbReference type="Proteomes" id="UP000297245">
    <property type="component" value="Unassembled WGS sequence"/>
</dbReference>
<evidence type="ECO:0000256" key="1">
    <source>
        <dbReference type="SAM" id="MobiDB-lite"/>
    </source>
</evidence>
<feature type="compositionally biased region" description="Basic and acidic residues" evidence="1">
    <location>
        <begin position="300"/>
        <end position="314"/>
    </location>
</feature>
<proteinExistence type="predicted"/>
<protein>
    <submittedName>
        <fullName evidence="3">Uncharacterized protein</fullName>
    </submittedName>
</protein>
<dbReference type="EMBL" id="ML179611">
    <property type="protein sequence ID" value="THU84253.1"/>
    <property type="molecule type" value="Genomic_DNA"/>
</dbReference>
<feature type="compositionally biased region" description="Polar residues" evidence="1">
    <location>
        <begin position="168"/>
        <end position="177"/>
    </location>
</feature>
<name>A0A4S8L773_DENBC</name>
<feature type="compositionally biased region" description="Polar residues" evidence="1">
    <location>
        <begin position="139"/>
        <end position="151"/>
    </location>
</feature>
<feature type="transmembrane region" description="Helical" evidence="2">
    <location>
        <begin position="187"/>
        <end position="208"/>
    </location>
</feature>
<feature type="compositionally biased region" description="Polar residues" evidence="1">
    <location>
        <begin position="324"/>
        <end position="337"/>
    </location>
</feature>
<evidence type="ECO:0000313" key="4">
    <source>
        <dbReference type="Proteomes" id="UP000297245"/>
    </source>
</evidence>
<organism evidence="3 4">
    <name type="scientific">Dendrothele bispora (strain CBS 962.96)</name>
    <dbReference type="NCBI Taxonomy" id="1314807"/>
    <lineage>
        <taxon>Eukaryota</taxon>
        <taxon>Fungi</taxon>
        <taxon>Dikarya</taxon>
        <taxon>Basidiomycota</taxon>
        <taxon>Agaricomycotina</taxon>
        <taxon>Agaricomycetes</taxon>
        <taxon>Agaricomycetidae</taxon>
        <taxon>Agaricales</taxon>
        <taxon>Agaricales incertae sedis</taxon>
        <taxon>Dendrothele</taxon>
    </lineage>
</organism>
<sequence>MSWSRDLDDPERWFLVKSRVGTGLQPDHTVSVTHPGRQVGELPIIFPSFGSFQLVAVADLEDLDEEFDTIDMRPFTTFEVQVMSKGDFLDEPTPTLATQAPVNPTVTPASAYQPFSDTPSSSLLSSPTSKSTTSDHYFNPSSESEDQSLPFNPSSTTSNTSENQSRSFSPSSTSEIGSNASTNIPKIVGGSIGAVVLLVVILLASFCWRRMKRNSRITKEITKEPYWIDKTSQPGFSYRRSSGSEVALVGGDSEVESSATSAPTDRNIRIPVSRQYRSVGRTVSNRTKILLEKTKRRNERQKISDQSVHGDQEGSSHLPALASKAQNRPASVTSERTPNILRHLDSGMRIIQFYGPEKVHEPGMAVGSSKERQESVAIDENTIELPPEYTFV</sequence>
<feature type="region of interest" description="Disordered" evidence="1">
    <location>
        <begin position="290"/>
        <end position="337"/>
    </location>
</feature>